<name>A0A072P3X9_9EURO</name>
<dbReference type="InterPro" id="IPR011118">
    <property type="entry name" value="Tannase/feruloyl_esterase"/>
</dbReference>
<dbReference type="EMBL" id="AMGV01000009">
    <property type="protein sequence ID" value="KEF54784.1"/>
    <property type="molecule type" value="Genomic_DNA"/>
</dbReference>
<protein>
    <recommendedName>
        <fullName evidence="10">Carboxylic ester hydrolase</fullName>
        <ecNumber evidence="10">3.1.1.-</ecNumber>
    </recommendedName>
</protein>
<keyword evidence="6 10" id="KW-0378">Hydrolase</keyword>
<dbReference type="RefSeq" id="XP_013257374.1">
    <property type="nucleotide sequence ID" value="XM_013401920.1"/>
</dbReference>
<evidence type="ECO:0000313" key="11">
    <source>
        <dbReference type="EMBL" id="KEF54784.1"/>
    </source>
</evidence>
<evidence type="ECO:0000256" key="6">
    <source>
        <dbReference type="ARBA" id="ARBA00022801"/>
    </source>
</evidence>
<keyword evidence="3" id="KW-0119">Carbohydrate metabolism</keyword>
<keyword evidence="2" id="KW-0719">Serine esterase</keyword>
<keyword evidence="3" id="KW-0624">Polysaccharide degradation</keyword>
<keyword evidence="3" id="KW-0858">Xylan degradation</keyword>
<evidence type="ECO:0000313" key="12">
    <source>
        <dbReference type="Proteomes" id="UP000027920"/>
    </source>
</evidence>
<evidence type="ECO:0000256" key="1">
    <source>
        <dbReference type="ARBA" id="ARBA00006249"/>
    </source>
</evidence>
<dbReference type="Proteomes" id="UP000027920">
    <property type="component" value="Unassembled WGS sequence"/>
</dbReference>
<dbReference type="GO" id="GO:0046872">
    <property type="term" value="F:metal ion binding"/>
    <property type="evidence" value="ECO:0007669"/>
    <property type="project" value="UniProtKB-KW"/>
</dbReference>
<organism evidence="11 12">
    <name type="scientific">Exophiala aquamarina CBS 119918</name>
    <dbReference type="NCBI Taxonomy" id="1182545"/>
    <lineage>
        <taxon>Eukaryota</taxon>
        <taxon>Fungi</taxon>
        <taxon>Dikarya</taxon>
        <taxon>Ascomycota</taxon>
        <taxon>Pezizomycotina</taxon>
        <taxon>Eurotiomycetes</taxon>
        <taxon>Chaetothyriomycetidae</taxon>
        <taxon>Chaetothyriales</taxon>
        <taxon>Herpotrichiellaceae</taxon>
        <taxon>Exophiala</taxon>
    </lineage>
</organism>
<dbReference type="Gene3D" id="3.40.50.1820">
    <property type="entry name" value="alpha/beta hydrolase"/>
    <property type="match status" value="1"/>
</dbReference>
<evidence type="ECO:0000256" key="10">
    <source>
        <dbReference type="RuleBase" id="RU361238"/>
    </source>
</evidence>
<evidence type="ECO:0000256" key="2">
    <source>
        <dbReference type="ARBA" id="ARBA00022487"/>
    </source>
</evidence>
<keyword evidence="7" id="KW-0106">Calcium</keyword>
<dbReference type="InterPro" id="IPR029058">
    <property type="entry name" value="AB_hydrolase_fold"/>
</dbReference>
<evidence type="ECO:0000256" key="4">
    <source>
        <dbReference type="ARBA" id="ARBA00022723"/>
    </source>
</evidence>
<dbReference type="VEuPathDB" id="FungiDB:A1O9_09226"/>
<gene>
    <name evidence="11" type="ORF">A1O9_09226</name>
</gene>
<comment type="catalytic activity">
    <reaction evidence="9">
        <text>feruloyl-polysaccharide + H2O = ferulate + polysaccharide.</text>
        <dbReference type="EC" id="3.1.1.73"/>
    </reaction>
</comment>
<sequence>MAPRMCQVFMAVALNICSFSAARGPACQDLALHIGGFSSFSITNSSQVGGQSISFPTAKTLTNNIPLCRVQGHVGYALNKSIGVEVWLPFADQWNGRYLVVGNGGLAGNIDYVSMLQQLNAGYAVAAGDSGHLLSNNGNGTTAPGQKIPFLQDREETIEWIHQSIASLTTPTRGLVESFYGQPPSHSYYQGCSTGGAQGFALAQYHPELFDGIIAGCPGNWYSHLILSFLWNHIHARDAFLEQETLDFIANATVKSCDDLDGVKDGVIENPLECQFNISQLQCASGQERNSTDGGIQCLTAGEVATYKAIRAGPIEVDTGRMVYPGFDLGSESSWLLQQEVLAINYTVPIVQNLVFRDLKYDYTAFNFSSQDLKLVDSRASPYIDSISPDLLAYKQKGGKMIVYQGWADAFNAGTWPIKQLEQTDAFLTSLGGFAGNASEFYRLFMVPGGGHCGPSAPYPQVPGKYHVLDALTAWVENGTAPLQVKSSAPPDASNRTRKLCPWPQTAELVGGNPDDWESFHCVD</sequence>
<dbReference type="GO" id="GO:0030600">
    <property type="term" value="F:feruloyl esterase activity"/>
    <property type="evidence" value="ECO:0007669"/>
    <property type="project" value="UniProtKB-EC"/>
</dbReference>
<dbReference type="GeneID" id="25284136"/>
<feature type="chain" id="PRO_5005104196" description="Carboxylic ester hydrolase" evidence="10">
    <location>
        <begin position="23"/>
        <end position="524"/>
    </location>
</feature>
<dbReference type="SUPFAM" id="SSF53474">
    <property type="entry name" value="alpha/beta-Hydrolases"/>
    <property type="match status" value="1"/>
</dbReference>
<dbReference type="GO" id="GO:0045493">
    <property type="term" value="P:xylan catabolic process"/>
    <property type="evidence" value="ECO:0007669"/>
    <property type="project" value="UniProtKB-KW"/>
</dbReference>
<evidence type="ECO:0000256" key="3">
    <source>
        <dbReference type="ARBA" id="ARBA00022651"/>
    </source>
</evidence>
<dbReference type="AlphaFoldDB" id="A0A072P3X9"/>
<evidence type="ECO:0000256" key="7">
    <source>
        <dbReference type="ARBA" id="ARBA00022837"/>
    </source>
</evidence>
<dbReference type="EC" id="3.1.1.-" evidence="10"/>
<evidence type="ECO:0000256" key="9">
    <source>
        <dbReference type="ARBA" id="ARBA00034075"/>
    </source>
</evidence>
<proteinExistence type="inferred from homology"/>
<feature type="signal peptide" evidence="10">
    <location>
        <begin position="1"/>
        <end position="22"/>
    </location>
</feature>
<keyword evidence="12" id="KW-1185">Reference proteome</keyword>
<comment type="caution">
    <text evidence="11">The sequence shown here is derived from an EMBL/GenBank/DDBJ whole genome shotgun (WGS) entry which is preliminary data.</text>
</comment>
<evidence type="ECO:0000256" key="8">
    <source>
        <dbReference type="ARBA" id="ARBA00023157"/>
    </source>
</evidence>
<reference evidence="11 12" key="1">
    <citation type="submission" date="2013-03" db="EMBL/GenBank/DDBJ databases">
        <title>The Genome Sequence of Exophiala aquamarina CBS 119918.</title>
        <authorList>
            <consortium name="The Broad Institute Genomics Platform"/>
            <person name="Cuomo C."/>
            <person name="de Hoog S."/>
            <person name="Gorbushina A."/>
            <person name="Walker B."/>
            <person name="Young S.K."/>
            <person name="Zeng Q."/>
            <person name="Gargeya S."/>
            <person name="Fitzgerald M."/>
            <person name="Haas B."/>
            <person name="Abouelleil A."/>
            <person name="Allen A.W."/>
            <person name="Alvarado L."/>
            <person name="Arachchi H.M."/>
            <person name="Berlin A.M."/>
            <person name="Chapman S.B."/>
            <person name="Gainer-Dewar J."/>
            <person name="Goldberg J."/>
            <person name="Griggs A."/>
            <person name="Gujja S."/>
            <person name="Hansen M."/>
            <person name="Howarth C."/>
            <person name="Imamovic A."/>
            <person name="Ireland A."/>
            <person name="Larimer J."/>
            <person name="McCowan C."/>
            <person name="Murphy C."/>
            <person name="Pearson M."/>
            <person name="Poon T.W."/>
            <person name="Priest M."/>
            <person name="Roberts A."/>
            <person name="Saif S."/>
            <person name="Shea T."/>
            <person name="Sisk P."/>
            <person name="Sykes S."/>
            <person name="Wortman J."/>
            <person name="Nusbaum C."/>
            <person name="Birren B."/>
        </authorList>
    </citation>
    <scope>NUCLEOTIDE SEQUENCE [LARGE SCALE GENOMIC DNA]</scope>
    <source>
        <strain evidence="11 12">CBS 119918</strain>
    </source>
</reference>
<comment type="similarity">
    <text evidence="1 10">Belongs to the tannase family.</text>
</comment>
<dbReference type="PANTHER" id="PTHR33938:SF15">
    <property type="entry name" value="FERULOYL ESTERASE B-RELATED"/>
    <property type="match status" value="1"/>
</dbReference>
<dbReference type="HOGENOM" id="CLU_014819_3_2_1"/>
<dbReference type="OrthoDB" id="3039123at2759"/>
<dbReference type="PANTHER" id="PTHR33938">
    <property type="entry name" value="FERULOYL ESTERASE B-RELATED"/>
    <property type="match status" value="1"/>
</dbReference>
<accession>A0A072P3X9</accession>
<keyword evidence="8" id="KW-1015">Disulfide bond</keyword>
<evidence type="ECO:0000256" key="5">
    <source>
        <dbReference type="ARBA" id="ARBA00022729"/>
    </source>
</evidence>
<keyword evidence="5 10" id="KW-0732">Signal</keyword>
<keyword evidence="4" id="KW-0479">Metal-binding</keyword>
<dbReference type="Pfam" id="PF07519">
    <property type="entry name" value="Tannase"/>
    <property type="match status" value="1"/>
</dbReference>